<protein>
    <recommendedName>
        <fullName evidence="4">Inosine/uridine-preferring nucleoside hydrolase domain-containing protein</fullName>
    </recommendedName>
</protein>
<comment type="similarity">
    <text evidence="1">Belongs to the IUNH family.</text>
</comment>
<dbReference type="GO" id="GO:0005829">
    <property type="term" value="C:cytosol"/>
    <property type="evidence" value="ECO:0007669"/>
    <property type="project" value="TreeGrafter"/>
</dbReference>
<evidence type="ECO:0000256" key="2">
    <source>
        <dbReference type="ARBA" id="ARBA00022801"/>
    </source>
</evidence>
<gene>
    <name evidence="5" type="ORF">CEUSTIGMA_g443.t1</name>
</gene>
<keyword evidence="6" id="KW-1185">Reference proteome</keyword>
<dbReference type="GO" id="GO:0008477">
    <property type="term" value="F:purine nucleosidase activity"/>
    <property type="evidence" value="ECO:0007669"/>
    <property type="project" value="TreeGrafter"/>
</dbReference>
<dbReference type="InterPro" id="IPR036452">
    <property type="entry name" value="Ribo_hydro-like"/>
</dbReference>
<dbReference type="GO" id="GO:0006152">
    <property type="term" value="P:purine nucleoside catabolic process"/>
    <property type="evidence" value="ECO:0007669"/>
    <property type="project" value="TreeGrafter"/>
</dbReference>
<organism evidence="5 6">
    <name type="scientific">Chlamydomonas eustigma</name>
    <dbReference type="NCBI Taxonomy" id="1157962"/>
    <lineage>
        <taxon>Eukaryota</taxon>
        <taxon>Viridiplantae</taxon>
        <taxon>Chlorophyta</taxon>
        <taxon>core chlorophytes</taxon>
        <taxon>Chlorophyceae</taxon>
        <taxon>CS clade</taxon>
        <taxon>Chlamydomonadales</taxon>
        <taxon>Chlamydomonadaceae</taxon>
        <taxon>Chlamydomonas</taxon>
    </lineage>
</organism>
<evidence type="ECO:0000313" key="6">
    <source>
        <dbReference type="Proteomes" id="UP000232323"/>
    </source>
</evidence>
<dbReference type="STRING" id="1157962.A0A250WQC1"/>
<keyword evidence="3" id="KW-0326">Glycosidase</keyword>
<evidence type="ECO:0000256" key="3">
    <source>
        <dbReference type="ARBA" id="ARBA00023295"/>
    </source>
</evidence>
<evidence type="ECO:0000259" key="4">
    <source>
        <dbReference type="Pfam" id="PF01156"/>
    </source>
</evidence>
<evidence type="ECO:0000256" key="1">
    <source>
        <dbReference type="ARBA" id="ARBA00009176"/>
    </source>
</evidence>
<name>A0A250WQC1_9CHLO</name>
<dbReference type="InterPro" id="IPR023186">
    <property type="entry name" value="IUNH"/>
</dbReference>
<dbReference type="CDD" id="cd02651">
    <property type="entry name" value="nuc_hydro_IU_UC_XIUA"/>
    <property type="match status" value="1"/>
</dbReference>
<evidence type="ECO:0000313" key="5">
    <source>
        <dbReference type="EMBL" id="GAX72991.1"/>
    </source>
</evidence>
<accession>A0A250WQC1</accession>
<feature type="domain" description="Inosine/uridine-preferring nucleoside hydrolase" evidence="4">
    <location>
        <begin position="8"/>
        <end position="345"/>
    </location>
</feature>
<dbReference type="EMBL" id="BEGY01000002">
    <property type="protein sequence ID" value="GAX72991.1"/>
    <property type="molecule type" value="Genomic_DNA"/>
</dbReference>
<dbReference type="PANTHER" id="PTHR12304:SF59">
    <property type="entry name" value="INOSINE-URIDINE PREFERRING NUCLEOSIDE HYDROLASE FAMILY PROTEIN"/>
    <property type="match status" value="1"/>
</dbReference>
<reference evidence="5 6" key="1">
    <citation type="submission" date="2017-08" db="EMBL/GenBank/DDBJ databases">
        <title>Acidophilic green algal genome provides insights into adaptation to an acidic environment.</title>
        <authorList>
            <person name="Hirooka S."/>
            <person name="Hirose Y."/>
            <person name="Kanesaki Y."/>
            <person name="Higuchi S."/>
            <person name="Fujiwara T."/>
            <person name="Onuma R."/>
            <person name="Era A."/>
            <person name="Ohbayashi R."/>
            <person name="Uzuka A."/>
            <person name="Nozaki H."/>
            <person name="Yoshikawa H."/>
            <person name="Miyagishima S.Y."/>
        </authorList>
    </citation>
    <scope>NUCLEOTIDE SEQUENCE [LARGE SCALE GENOMIC DNA]</scope>
    <source>
        <strain evidence="5 6">NIES-2499</strain>
    </source>
</reference>
<dbReference type="AlphaFoldDB" id="A0A250WQC1"/>
<dbReference type="Proteomes" id="UP000232323">
    <property type="component" value="Unassembled WGS sequence"/>
</dbReference>
<sequence length="366" mass="39562">MRREPAKLWLDCDPGHDDAMAIILAGHNRLVNLIGVSTVAGNQTVAKVTQNALDIVHAAGLPLIEVVAGLGKPLLRHSAILCPEIHGDSGLDGPEGGPLLPKSPLKANPGKAVLIMFEAIQEHYMQKPEGEKIRLVCIGPLSNAAILFTLYPEVIPMVEVVLMGGCLGVGNTGPVMEFNIQTDPEAAKVVFECGVKLTMIPLEVTHTVLATPEVLRAVAGISENDTRDETNGDLHSSQNMTPSADCAHIASRARTLFRKAMVHLLLFFAETYRTEFEFPHPPLHDPCAVAYVIAPEIFKVRDMRVDIEVCSEVSAGQTVCDRWNSSKRSPNCSVAMEVDVNSFWRLMQEAIAAADAVSPLNNLATL</sequence>
<keyword evidence="2" id="KW-0378">Hydrolase</keyword>
<dbReference type="SUPFAM" id="SSF53590">
    <property type="entry name" value="Nucleoside hydrolase"/>
    <property type="match status" value="1"/>
</dbReference>
<comment type="caution">
    <text evidence="5">The sequence shown here is derived from an EMBL/GenBank/DDBJ whole genome shotgun (WGS) entry which is preliminary data.</text>
</comment>
<proteinExistence type="inferred from homology"/>
<dbReference type="OrthoDB" id="432381at2759"/>
<dbReference type="InterPro" id="IPR001910">
    <property type="entry name" value="Inosine/uridine_hydrolase_dom"/>
</dbReference>
<dbReference type="Pfam" id="PF01156">
    <property type="entry name" value="IU_nuc_hydro"/>
    <property type="match status" value="1"/>
</dbReference>
<dbReference type="PANTHER" id="PTHR12304">
    <property type="entry name" value="INOSINE-URIDINE PREFERRING NUCLEOSIDE HYDROLASE"/>
    <property type="match status" value="1"/>
</dbReference>
<dbReference type="Gene3D" id="3.90.245.10">
    <property type="entry name" value="Ribonucleoside hydrolase-like"/>
    <property type="match status" value="1"/>
</dbReference>